<feature type="region of interest" description="Disordered" evidence="12">
    <location>
        <begin position="2034"/>
        <end position="2056"/>
    </location>
</feature>
<feature type="domain" description="Kringle" evidence="16">
    <location>
        <begin position="100"/>
        <end position="178"/>
    </location>
</feature>
<feature type="compositionally biased region" description="Polar residues" evidence="12">
    <location>
        <begin position="1818"/>
        <end position="1853"/>
    </location>
</feature>
<dbReference type="Gene3D" id="2.40.20.10">
    <property type="entry name" value="Plasminogen Kringle 4"/>
    <property type="match status" value="2"/>
</dbReference>
<dbReference type="Pfam" id="PF00059">
    <property type="entry name" value="Lectin_C"/>
    <property type="match status" value="1"/>
</dbReference>
<dbReference type="PANTHER" id="PTHR10877:SF194">
    <property type="entry name" value="LOCATION OF VULVA DEFECTIVE 1"/>
    <property type="match status" value="1"/>
</dbReference>
<dbReference type="FunFam" id="2.60.60.20:FF:000019">
    <property type="entry name" value="Uncharacterized protein"/>
    <property type="match status" value="1"/>
</dbReference>
<dbReference type="InterPro" id="IPR046338">
    <property type="entry name" value="GAIN_dom_sf"/>
</dbReference>
<dbReference type="InterPro" id="IPR016186">
    <property type="entry name" value="C-type_lectin-like/link_sf"/>
</dbReference>
<dbReference type="PRINTS" id="PR00018">
    <property type="entry name" value="KRINGLE"/>
</dbReference>
<dbReference type="InterPro" id="IPR038178">
    <property type="entry name" value="Kringle_sf"/>
</dbReference>
<dbReference type="SUPFAM" id="SSF49723">
    <property type="entry name" value="Lipase/lipooxygenase domain (PLAT/LH2 domain)"/>
    <property type="match status" value="1"/>
</dbReference>
<evidence type="ECO:0000313" key="18">
    <source>
        <dbReference type="EMBL" id="CAH1238125.1"/>
    </source>
</evidence>
<keyword evidence="5 14" id="KW-0732">Signal</keyword>
<feature type="chain" id="PRO_5035474184" evidence="14">
    <location>
        <begin position="20"/>
        <end position="2634"/>
    </location>
</feature>
<feature type="disulfide bond" evidence="11">
    <location>
        <begin position="101"/>
        <end position="178"/>
    </location>
</feature>
<reference evidence="18" key="1">
    <citation type="submission" date="2022-01" db="EMBL/GenBank/DDBJ databases">
        <authorList>
            <person name="Braso-Vives M."/>
        </authorList>
    </citation>
    <scope>NUCLEOTIDE SEQUENCE</scope>
</reference>
<feature type="compositionally biased region" description="Polar residues" evidence="12">
    <location>
        <begin position="1879"/>
        <end position="1888"/>
    </location>
</feature>
<dbReference type="InterPro" id="IPR002859">
    <property type="entry name" value="PKD/REJ-like"/>
</dbReference>
<dbReference type="SMART" id="SM00308">
    <property type="entry name" value="LH2"/>
    <property type="match status" value="1"/>
</dbReference>
<dbReference type="GO" id="GO:0005262">
    <property type="term" value="F:calcium channel activity"/>
    <property type="evidence" value="ECO:0007669"/>
    <property type="project" value="TreeGrafter"/>
</dbReference>
<evidence type="ECO:0000313" key="19">
    <source>
        <dbReference type="Proteomes" id="UP000838412"/>
    </source>
</evidence>
<gene>
    <name evidence="18" type="primary">PKD1L3</name>
    <name evidence="18" type="ORF">BLAG_LOCUS2851</name>
</gene>
<sequence>MMFSAALLVAAAFLKMTQSNPCRSVPASTLTCEDGTRSNGDTCTLCTRTGGDNPGMCWGRLVFGAVGWCSPPEYFEIFSGREAWKGLAGDWLVLGKVPADCQVGDGASYRGAVSVTMTGKTCQRWDSQTPHAHFNTPANYPSSGLEQNYCRNPDGAAGVWCYTTDPSTTYEYCDIRVCDAAETVRWLDIPASYLVDWWEQEDSVTSAEGAIDCDFSTWWQSPFTLHRPYKRHWHWLILDLQTIHNIYEISIENHNWDLADVGSFILEASMVDPYEWQYVENSDSVQILTTATQYFGGFRGTGRYWKITLWSTTGYNIWFHDVCFYGHAVSAKPCPQLYVDCDFSGSPQTVTDEVSTGQPCHVAVDIHEGVRSKDNPLQVPRSGELTLHGLVSFNCGGAYQTSALWTMPVNDTFTDILIDLLQDKEDVQPDRLHLYLPPKTMPLGGFRLQLQVTMRATENSHVSVGVAQTYVGFGPLPIAPTLGNAARTVDGGDFWINADESWDPDGVIPSSDFSYNWTCEVVYLPDPTPLECIDVLDDILIYGGSRYKVYTTAQSAADASTECKKEAGHLASPNDADEWAAILHLNDCVGGQTRTIGVMDEDGDGQWSLSDGTDVTWSAWAPGYPSAPTSGACAQVTSDGWSDDISCATPNEFICELSISDDCRAEGQLQDYVGEVNTTLEGRDCQAWGTNSPHIETAYTFTEANVGNKCRDPAGDGYLWCYTVDPLKRWEQCPVPSCAHNVGLVACGVILGNQMSDADPDGGRLHFEANSARQMGATVRISVEIVAEGRPPPAYSFVNIHTEDLALSLKCSTNCNPDSHVIAEELRLYTDDLLADYWTLVESPAEFLDTYLDASVLSSTEIIVRPDFFWAAGYYTIRLEDNAYFADSPRISEWRFRVPLNPWRSSGDPATYPCRLIPPVGVSLVDLFCITCDDYVDEYGPVQMEVKYEFIPAGVDTPTAVFPGDDPPLVIDFIMTLYTGWVGYTSLVDIAPGTVIIILRAFSIDGRYTEVTLPPIEISAPSLDQLTGYLAGLYDNGEGTFYALLAMGAAEDAFLSAVTASGALGSIAASGGDVEQAVAETIASMSQVPIQDYESVNGVASVLLLVTAFPDQLSHESMVLASSLLKSSFEKLRELSGNSTILPVADVIRAAASMFSAVGNVFMASQTMALSEREAGITYSDVLEASKDATTTGFEGLDVLDDILLNALMPEFTDQKYDEIFADFYTSQVHIRIQRQDRGILEEKVFQVGGASDCLIRVPSLPPLIGDRCPPEETVGVQFYESNFNPFEYSNNSKEIETDIPGLSVKCGDRTLQVSDLREPIDILTRREDKNLDDFIFMFKSSAPLGKVSTFPFFAKKNMSSIGILVKFNNTIFPQPVTMYLSKHISPTKDDFNWTTTLPVPDNQLFSIKWINDTFLTADPYQWHLPEDEIAITDADVVNMTEYHVGVQFGSDLDVGSGGVVNFTLSVFETSCVYFAEEPVHLWESDGCSTGVMSNMTHMHCRCDHLTKFSGFVAPNPLNIQEALSANILENPAGLILVLATFGSYLFLLLFSRKADRKDLTKTGVGLLPGHRLNPRKDCQYVITVYTGFKGNAGTTAEISIVLCGFEESSPTITLRDPKRILFEQGSVDSFLVSTEQPLRGLAYMRVWHNNAGYSPAWFLNQVIVVNRGTNETTYFLANRWLAVDEDDGKIDRIIPTASLEDMTKFRNVFLAKSARDMNDGHLWFSVKGRPARSPFTRVQRLSCCLTLLYSSMITNIMFFGRGDDFDPPEPLRIAGLEIDPPISLPQLMIGIQSAAISLPVNLLIVFFFRNSGKRPKTNASNKNEQSKPSDGILTSSGKTPKSELALSSNVPTIPSDYCPTNRPTVGLKMRRANDTITHDVQSPVEVQTNERERKAVKGKEEKPEPEKKSSLPWWTVYLGWLLVWSASFVAAFFTVLYTLSFGKAKAEAWVFTFVTSFFTDLFLVQPFKLMLVAMVFALLTRKPIEDEEPPAAPVEEDEEYIQTDDEVEKVQSERRWGSATGWMRYMGMTRAQKYTPDSKSSDDERSTLPPDESVLAEARAKSAEKRKRRAAVLEVIVFGLFVTVIMLTAYQERSPLAFYMTQNVKEHVFGSADDLPEIKDIPSFWEWVTDSLIPATHSGDWYNGEANPKDMELPDMLTYQLGTAQLRQVRLISGQLCETPEKMQVFAPRCTVAFSNLKADTEDYMQGWIPYNNTVNTTGAVPTPPPLISQDTPWNFSFVSLSDSFPFFGKHGSYLGSGYTTSLGTTLNSSATLATYLSQNNWLDERTRAVFVELILYNPHANLFSVVSMVVEFTQLGAAYTHGEVVSLRLIQQDAILLLALRALLAAFLLFFAVKEAKSLFARPLEYLSEFWSWVELSVIVIGFGTLGVYFNAQSIIDEAAEQRRSGNTVFEIYKSAVNWFQIYTYLLAFLICCATLKLIRLLRFNSHVYALSMTIKKSFKPVLRFFFVAGIILMAFTQMGNLLFGIKLQDYKNILTSLTSLCTMMLGSFDFDALVDGHYILGPLMFFVYQALMQFVLLSMFMTIIMDVYAEESQDPNTDDLQMGTFVKDSTSEKVDQLKHTLSVVTKREPKKTGKKEAPDPKHLNKFAVVLEELSDLNKHKAKDNNMFQLLS</sequence>
<dbReference type="Gene3D" id="2.60.60.20">
    <property type="entry name" value="PLAT/LH2 domain"/>
    <property type="match status" value="1"/>
</dbReference>
<evidence type="ECO:0000256" key="8">
    <source>
        <dbReference type="ARBA" id="ARBA00023157"/>
    </source>
</evidence>
<feature type="compositionally biased region" description="Basic and acidic residues" evidence="12">
    <location>
        <begin position="1889"/>
        <end position="1908"/>
    </location>
</feature>
<feature type="region of interest" description="Disordered" evidence="12">
    <location>
        <begin position="1815"/>
        <end position="1866"/>
    </location>
</feature>
<feature type="transmembrane region" description="Helical" evidence="13">
    <location>
        <begin position="1533"/>
        <end position="1552"/>
    </location>
</feature>
<dbReference type="SUPFAM" id="SSF56436">
    <property type="entry name" value="C-type lectin-like"/>
    <property type="match status" value="1"/>
</dbReference>
<dbReference type="PROSITE" id="PS50095">
    <property type="entry name" value="PLAT"/>
    <property type="match status" value="1"/>
</dbReference>
<comment type="similarity">
    <text evidence="2">Belongs to the polycystin family.</text>
</comment>
<dbReference type="PROSITE" id="PS00021">
    <property type="entry name" value="KRINGLE_1"/>
    <property type="match status" value="1"/>
</dbReference>
<proteinExistence type="inferred from homology"/>
<dbReference type="PRINTS" id="PR01433">
    <property type="entry name" value="POLYCYSTIN2"/>
</dbReference>
<evidence type="ECO:0000259" key="16">
    <source>
        <dbReference type="PROSITE" id="PS50070"/>
    </source>
</evidence>
<evidence type="ECO:0000256" key="10">
    <source>
        <dbReference type="PIRSR" id="PIRSR603915-2"/>
    </source>
</evidence>
<dbReference type="GO" id="GO:0050982">
    <property type="term" value="P:detection of mechanical stimulus"/>
    <property type="evidence" value="ECO:0007669"/>
    <property type="project" value="TreeGrafter"/>
</dbReference>
<dbReference type="InterPro" id="IPR001024">
    <property type="entry name" value="PLAT/LH2_dom"/>
</dbReference>
<feature type="transmembrane region" description="Helical" evidence="13">
    <location>
        <begin position="1950"/>
        <end position="1980"/>
    </location>
</feature>
<dbReference type="InterPro" id="IPR046791">
    <property type="entry name" value="Polycystin_dom"/>
</dbReference>
<dbReference type="OrthoDB" id="2121937at2759"/>
<dbReference type="Pfam" id="PF08016">
    <property type="entry name" value="PKD_channel"/>
    <property type="match status" value="1"/>
</dbReference>
<dbReference type="InterPro" id="IPR013122">
    <property type="entry name" value="PKD1_2_channel"/>
</dbReference>
<feature type="transmembrane region" description="Helical" evidence="13">
    <location>
        <begin position="2375"/>
        <end position="2394"/>
    </location>
</feature>
<evidence type="ECO:0000259" key="15">
    <source>
        <dbReference type="PROSITE" id="PS50041"/>
    </source>
</evidence>
<dbReference type="SUPFAM" id="SSF57440">
    <property type="entry name" value="Kringle-like"/>
    <property type="match status" value="2"/>
</dbReference>
<dbReference type="Pfam" id="PF00051">
    <property type="entry name" value="Kringle"/>
    <property type="match status" value="2"/>
</dbReference>
<feature type="disulfide bond" evidence="11">
    <location>
        <begin position="122"/>
        <end position="161"/>
    </location>
</feature>
<feature type="transmembrane region" description="Helical" evidence="13">
    <location>
        <begin position="2424"/>
        <end position="2444"/>
    </location>
</feature>
<evidence type="ECO:0000256" key="3">
    <source>
        <dbReference type="ARBA" id="ARBA00022572"/>
    </source>
</evidence>
<dbReference type="Gene3D" id="3.10.100.10">
    <property type="entry name" value="Mannose-Binding Protein A, subunit A"/>
    <property type="match status" value="1"/>
</dbReference>
<dbReference type="InterPro" id="IPR018056">
    <property type="entry name" value="Kringle_CS"/>
</dbReference>
<feature type="transmembrane region" description="Helical" evidence="13">
    <location>
        <begin position="1788"/>
        <end position="1809"/>
    </location>
</feature>
<evidence type="ECO:0000256" key="5">
    <source>
        <dbReference type="ARBA" id="ARBA00022729"/>
    </source>
</evidence>
<dbReference type="Gene3D" id="1.10.287.70">
    <property type="match status" value="1"/>
</dbReference>
<dbReference type="InterPro" id="IPR008979">
    <property type="entry name" value="Galactose-bd-like_sf"/>
</dbReference>
<dbReference type="SMART" id="SM00034">
    <property type="entry name" value="CLECT"/>
    <property type="match status" value="1"/>
</dbReference>
<feature type="transmembrane region" description="Helical" evidence="13">
    <location>
        <begin position="2464"/>
        <end position="2484"/>
    </location>
</feature>
<feature type="disulfide bond" evidence="11">
    <location>
        <begin position="710"/>
        <end position="733"/>
    </location>
</feature>
<feature type="disulfide bond" evidence="11">
    <location>
        <begin position="150"/>
        <end position="173"/>
    </location>
</feature>
<evidence type="ECO:0000256" key="6">
    <source>
        <dbReference type="ARBA" id="ARBA00022989"/>
    </source>
</evidence>
<dbReference type="InterPro" id="IPR000001">
    <property type="entry name" value="Kringle"/>
</dbReference>
<feature type="signal peptide" evidence="14">
    <location>
        <begin position="1"/>
        <end position="19"/>
    </location>
</feature>
<feature type="transmembrane region" description="Helical" evidence="13">
    <location>
        <begin position="1742"/>
        <end position="1761"/>
    </location>
</feature>
<dbReference type="PROSITE" id="PS50041">
    <property type="entry name" value="C_TYPE_LECTIN_2"/>
    <property type="match status" value="1"/>
</dbReference>
<dbReference type="InterPro" id="IPR036392">
    <property type="entry name" value="PLAT/LH2_dom_sf"/>
</dbReference>
<keyword evidence="6 13" id="KW-1133">Transmembrane helix</keyword>
<dbReference type="InterPro" id="IPR016187">
    <property type="entry name" value="CTDL_fold"/>
</dbReference>
<feature type="domain" description="PLAT" evidence="17">
    <location>
        <begin position="1579"/>
        <end position="1696"/>
    </location>
</feature>
<keyword evidence="4 13" id="KW-0812">Transmembrane</keyword>
<dbReference type="EMBL" id="OV696695">
    <property type="protein sequence ID" value="CAH1238125.1"/>
    <property type="molecule type" value="Genomic_DNA"/>
</dbReference>
<keyword evidence="8 11" id="KW-1015">Disulfide bond</keyword>
<evidence type="ECO:0000256" key="14">
    <source>
        <dbReference type="SAM" id="SignalP"/>
    </source>
</evidence>
<dbReference type="Proteomes" id="UP000838412">
    <property type="component" value="Chromosome 10"/>
</dbReference>
<evidence type="ECO:0000256" key="12">
    <source>
        <dbReference type="SAM" id="MobiDB-lite"/>
    </source>
</evidence>
<keyword evidence="3 11" id="KW-0420">Kringle</keyword>
<dbReference type="InterPro" id="IPR003915">
    <property type="entry name" value="PKD_2"/>
</dbReference>
<keyword evidence="19" id="KW-1185">Reference proteome</keyword>
<comment type="subcellular location">
    <subcellularLocation>
        <location evidence="1">Membrane</location>
        <topology evidence="1">Multi-pass membrane protein</topology>
    </subcellularLocation>
</comment>
<evidence type="ECO:0000256" key="7">
    <source>
        <dbReference type="ARBA" id="ARBA00023136"/>
    </source>
</evidence>
<feature type="domain" description="Kringle" evidence="16">
    <location>
        <begin position="667"/>
        <end position="738"/>
    </location>
</feature>
<dbReference type="FunFam" id="2.40.20.10:FF:000025">
    <property type="entry name" value="Plasminogen"/>
    <property type="match status" value="1"/>
</dbReference>
<evidence type="ECO:0000256" key="1">
    <source>
        <dbReference type="ARBA" id="ARBA00004141"/>
    </source>
</evidence>
<dbReference type="InterPro" id="IPR013806">
    <property type="entry name" value="Kringle-like"/>
</dbReference>
<dbReference type="GO" id="GO:0016020">
    <property type="term" value="C:membrane"/>
    <property type="evidence" value="ECO:0007669"/>
    <property type="project" value="UniProtKB-SubCell"/>
</dbReference>
<feature type="transmembrane region" description="Helical" evidence="13">
    <location>
        <begin position="2336"/>
        <end position="2355"/>
    </location>
</feature>
<dbReference type="GO" id="GO:0005509">
    <property type="term" value="F:calcium ion binding"/>
    <property type="evidence" value="ECO:0007669"/>
    <property type="project" value="InterPro"/>
</dbReference>
<dbReference type="SMART" id="SM00130">
    <property type="entry name" value="KR"/>
    <property type="match status" value="2"/>
</dbReference>
<dbReference type="InterPro" id="IPR000203">
    <property type="entry name" value="GPS"/>
</dbReference>
<dbReference type="Pfam" id="PF02010">
    <property type="entry name" value="REJ"/>
    <property type="match status" value="1"/>
</dbReference>
<protein>
    <submittedName>
        <fullName evidence="18">PKD1L3 protein</fullName>
    </submittedName>
</protein>
<name>A0A8J9YMV5_BRALA</name>
<dbReference type="CDD" id="cd00037">
    <property type="entry name" value="CLECT"/>
    <property type="match status" value="1"/>
</dbReference>
<feature type="disulfide bond" evidence="10">
    <location>
        <begin position="2178"/>
        <end position="2191"/>
    </location>
</feature>
<evidence type="ECO:0000256" key="9">
    <source>
        <dbReference type="ARBA" id="ARBA00023180"/>
    </source>
</evidence>
<organism evidence="18 19">
    <name type="scientific">Branchiostoma lanceolatum</name>
    <name type="common">Common lancelet</name>
    <name type="synonym">Amphioxus lanceolatum</name>
    <dbReference type="NCBI Taxonomy" id="7740"/>
    <lineage>
        <taxon>Eukaryota</taxon>
        <taxon>Metazoa</taxon>
        <taxon>Chordata</taxon>
        <taxon>Cephalochordata</taxon>
        <taxon>Leptocardii</taxon>
        <taxon>Amphioxiformes</taxon>
        <taxon>Branchiostomatidae</taxon>
        <taxon>Branchiostoma</taxon>
    </lineage>
</organism>
<dbReference type="Gene3D" id="2.60.220.50">
    <property type="match status" value="1"/>
</dbReference>
<dbReference type="SMART" id="SM00303">
    <property type="entry name" value="GPS"/>
    <property type="match status" value="1"/>
</dbReference>
<evidence type="ECO:0000256" key="2">
    <source>
        <dbReference type="ARBA" id="ARBA00007200"/>
    </source>
</evidence>
<feature type="transmembrane region" description="Helical" evidence="13">
    <location>
        <begin position="2529"/>
        <end position="2552"/>
    </location>
</feature>
<keyword evidence="7 13" id="KW-0472">Membrane</keyword>
<feature type="domain" description="C-type lectin" evidence="15">
    <location>
        <begin position="542"/>
        <end position="656"/>
    </location>
</feature>
<dbReference type="PANTHER" id="PTHR10877">
    <property type="entry name" value="POLYCYSTIN FAMILY MEMBER"/>
    <property type="match status" value="1"/>
</dbReference>
<dbReference type="Pfam" id="PF01477">
    <property type="entry name" value="PLAT"/>
    <property type="match status" value="1"/>
</dbReference>
<dbReference type="Gene3D" id="2.60.120.260">
    <property type="entry name" value="Galactose-binding domain-like"/>
    <property type="match status" value="1"/>
</dbReference>
<feature type="transmembrane region" description="Helical" evidence="13">
    <location>
        <begin position="1918"/>
        <end position="1938"/>
    </location>
</feature>
<keyword evidence="9" id="KW-0325">Glycoprotein</keyword>
<dbReference type="FunFam" id="1.10.287.70:FF:000333">
    <property type="entry name" value="Uncharacterized protein"/>
    <property type="match status" value="1"/>
</dbReference>
<evidence type="ECO:0000259" key="17">
    <source>
        <dbReference type="PROSITE" id="PS50095"/>
    </source>
</evidence>
<evidence type="ECO:0000256" key="11">
    <source>
        <dbReference type="PROSITE-ProRule" id="PRU00121"/>
    </source>
</evidence>
<dbReference type="InterPro" id="IPR001304">
    <property type="entry name" value="C-type_lectin-like"/>
</dbReference>
<dbReference type="CDD" id="cd00108">
    <property type="entry name" value="KR"/>
    <property type="match status" value="1"/>
</dbReference>
<feature type="transmembrane region" description="Helical" evidence="13">
    <location>
        <begin position="2072"/>
        <end position="2091"/>
    </location>
</feature>
<dbReference type="InterPro" id="IPR051223">
    <property type="entry name" value="Polycystin"/>
</dbReference>
<evidence type="ECO:0000256" key="13">
    <source>
        <dbReference type="SAM" id="Phobius"/>
    </source>
</evidence>
<dbReference type="PROSITE" id="PS50070">
    <property type="entry name" value="KRINGLE_2"/>
    <property type="match status" value="2"/>
</dbReference>
<dbReference type="Pfam" id="PF20519">
    <property type="entry name" value="Polycystin_dom"/>
    <property type="match status" value="1"/>
</dbReference>
<dbReference type="Pfam" id="PF01825">
    <property type="entry name" value="GPS"/>
    <property type="match status" value="1"/>
</dbReference>
<evidence type="ECO:0000256" key="4">
    <source>
        <dbReference type="ARBA" id="ARBA00022692"/>
    </source>
</evidence>
<comment type="caution">
    <text evidence="11">Lacks conserved residue(s) required for the propagation of feature annotation.</text>
</comment>
<dbReference type="SUPFAM" id="SSF49785">
    <property type="entry name" value="Galactose-binding domain-like"/>
    <property type="match status" value="1"/>
</dbReference>
<accession>A0A8J9YMV5</accession>
<feature type="region of interest" description="Disordered" evidence="12">
    <location>
        <begin position="1879"/>
        <end position="1908"/>
    </location>
</feature>